<dbReference type="EMBL" id="KV423941">
    <property type="protein sequence ID" value="KZT59351.1"/>
    <property type="molecule type" value="Genomic_DNA"/>
</dbReference>
<dbReference type="OrthoDB" id="19657at2759"/>
<dbReference type="Proteomes" id="UP000076842">
    <property type="component" value="Unassembled WGS sequence"/>
</dbReference>
<evidence type="ECO:0008006" key="3">
    <source>
        <dbReference type="Google" id="ProtNLM"/>
    </source>
</evidence>
<keyword evidence="2" id="KW-1185">Reference proteome</keyword>
<sequence>MPFVELPEDGVSYFYRSNLPGDGSVSHADPSKQTVVFTHGAMFDSSCFVNQLNDPRLSSHYNLIALDGRAQGQTYGEPQPARDAWTDAVEMVKLLDKLGLEKVHLFAGTWYTYHSALRIAILFPGRLLSITAGPIERDRDETMVQLEEICKELLTLLSTSKDIETMEDYLVEVFPYLFGEALEEEQKDDFALYIETQYPPTRLCRAMEFGNAIFGNVSLRLTDAVSRHLSRATGLMVARRCFLAEPTSRERSGSRKASRSSVRG</sequence>
<gene>
    <name evidence="1" type="ORF">CALCODRAFT_466977</name>
</gene>
<accession>A0A165HIQ3</accession>
<dbReference type="InterPro" id="IPR029058">
    <property type="entry name" value="AB_hydrolase_fold"/>
</dbReference>
<feature type="non-terminal residue" evidence="1">
    <location>
        <position position="264"/>
    </location>
</feature>
<organism evidence="1 2">
    <name type="scientific">Calocera cornea HHB12733</name>
    <dbReference type="NCBI Taxonomy" id="1353952"/>
    <lineage>
        <taxon>Eukaryota</taxon>
        <taxon>Fungi</taxon>
        <taxon>Dikarya</taxon>
        <taxon>Basidiomycota</taxon>
        <taxon>Agaricomycotina</taxon>
        <taxon>Dacrymycetes</taxon>
        <taxon>Dacrymycetales</taxon>
        <taxon>Dacrymycetaceae</taxon>
        <taxon>Calocera</taxon>
    </lineage>
</organism>
<proteinExistence type="predicted"/>
<dbReference type="SUPFAM" id="SSF53474">
    <property type="entry name" value="alpha/beta-Hydrolases"/>
    <property type="match status" value="1"/>
</dbReference>
<dbReference type="Gene3D" id="3.40.50.1820">
    <property type="entry name" value="alpha/beta hydrolase"/>
    <property type="match status" value="1"/>
</dbReference>
<dbReference type="InParanoid" id="A0A165HIQ3"/>
<protein>
    <recommendedName>
        <fullName evidence="3">Alpha/beta-hydrolase</fullName>
    </recommendedName>
</protein>
<evidence type="ECO:0000313" key="2">
    <source>
        <dbReference type="Proteomes" id="UP000076842"/>
    </source>
</evidence>
<name>A0A165HIQ3_9BASI</name>
<dbReference type="AlphaFoldDB" id="A0A165HIQ3"/>
<reference evidence="1 2" key="1">
    <citation type="journal article" date="2016" name="Mol. Biol. Evol.">
        <title>Comparative Genomics of Early-Diverging Mushroom-Forming Fungi Provides Insights into the Origins of Lignocellulose Decay Capabilities.</title>
        <authorList>
            <person name="Nagy L.G."/>
            <person name="Riley R."/>
            <person name="Tritt A."/>
            <person name="Adam C."/>
            <person name="Daum C."/>
            <person name="Floudas D."/>
            <person name="Sun H."/>
            <person name="Yadav J.S."/>
            <person name="Pangilinan J."/>
            <person name="Larsson K.H."/>
            <person name="Matsuura K."/>
            <person name="Barry K."/>
            <person name="Labutti K."/>
            <person name="Kuo R."/>
            <person name="Ohm R.A."/>
            <person name="Bhattacharya S.S."/>
            <person name="Shirouzu T."/>
            <person name="Yoshinaga Y."/>
            <person name="Martin F.M."/>
            <person name="Grigoriev I.V."/>
            <person name="Hibbett D.S."/>
        </authorList>
    </citation>
    <scope>NUCLEOTIDE SEQUENCE [LARGE SCALE GENOMIC DNA]</scope>
    <source>
        <strain evidence="1 2">HHB12733</strain>
    </source>
</reference>
<evidence type="ECO:0000313" key="1">
    <source>
        <dbReference type="EMBL" id="KZT59351.1"/>
    </source>
</evidence>